<dbReference type="EMBL" id="ABEU02000019">
    <property type="protein sequence ID" value="PNR34215.1"/>
    <property type="molecule type" value="Genomic_DNA"/>
</dbReference>
<reference evidence="2 4" key="1">
    <citation type="journal article" date="2008" name="Science">
        <title>The Physcomitrella genome reveals evolutionary insights into the conquest of land by plants.</title>
        <authorList>
            <person name="Rensing S."/>
            <person name="Lang D."/>
            <person name="Zimmer A."/>
            <person name="Terry A."/>
            <person name="Salamov A."/>
            <person name="Shapiro H."/>
            <person name="Nishiyama T."/>
            <person name="Perroud P.-F."/>
            <person name="Lindquist E."/>
            <person name="Kamisugi Y."/>
            <person name="Tanahashi T."/>
            <person name="Sakakibara K."/>
            <person name="Fujita T."/>
            <person name="Oishi K."/>
            <person name="Shin-I T."/>
            <person name="Kuroki Y."/>
            <person name="Toyoda A."/>
            <person name="Suzuki Y."/>
            <person name="Hashimoto A."/>
            <person name="Yamaguchi K."/>
            <person name="Sugano A."/>
            <person name="Kohara Y."/>
            <person name="Fujiyama A."/>
            <person name="Anterola A."/>
            <person name="Aoki S."/>
            <person name="Ashton N."/>
            <person name="Barbazuk W.B."/>
            <person name="Barker E."/>
            <person name="Bennetzen J."/>
            <person name="Bezanilla M."/>
            <person name="Blankenship R."/>
            <person name="Cho S.H."/>
            <person name="Dutcher S."/>
            <person name="Estelle M."/>
            <person name="Fawcett J.A."/>
            <person name="Gundlach H."/>
            <person name="Hanada K."/>
            <person name="Heyl A."/>
            <person name="Hicks K.A."/>
            <person name="Hugh J."/>
            <person name="Lohr M."/>
            <person name="Mayer K."/>
            <person name="Melkozernov A."/>
            <person name="Murata T."/>
            <person name="Nelson D."/>
            <person name="Pils B."/>
            <person name="Prigge M."/>
            <person name="Reiss B."/>
            <person name="Renner T."/>
            <person name="Rombauts S."/>
            <person name="Rushton P."/>
            <person name="Sanderfoot A."/>
            <person name="Schween G."/>
            <person name="Shiu S.-H."/>
            <person name="Stueber K."/>
            <person name="Theodoulou F.L."/>
            <person name="Tu H."/>
            <person name="Van de Peer Y."/>
            <person name="Verrier P.J."/>
            <person name="Waters E."/>
            <person name="Wood A."/>
            <person name="Yang L."/>
            <person name="Cove D."/>
            <person name="Cuming A."/>
            <person name="Hasebe M."/>
            <person name="Lucas S."/>
            <person name="Mishler D.B."/>
            <person name="Reski R."/>
            <person name="Grigoriev I."/>
            <person name="Quatrano R.S."/>
            <person name="Boore J.L."/>
        </authorList>
    </citation>
    <scope>NUCLEOTIDE SEQUENCE [LARGE SCALE GENOMIC DNA]</scope>
    <source>
        <strain evidence="3 4">cv. Gransden 2004</strain>
    </source>
</reference>
<dbReference type="EnsemblPlants" id="Pp3c19_12290V3.2">
    <property type="protein sequence ID" value="PAC:32939486.CDS.1"/>
    <property type="gene ID" value="Pp3c19_12290"/>
</dbReference>
<dbReference type="EnsemblPlants" id="Pp3c19_12290V3.1">
    <property type="protein sequence ID" value="PAC:32939485.CDS.1"/>
    <property type="gene ID" value="Pp3c19_12290"/>
</dbReference>
<evidence type="ECO:0000313" key="4">
    <source>
        <dbReference type="Proteomes" id="UP000006727"/>
    </source>
</evidence>
<accession>A0A2K1IY64</accession>
<evidence type="ECO:0000313" key="3">
    <source>
        <dbReference type="EnsemblPlants" id="PAC:32939485.CDS.1"/>
    </source>
</evidence>
<dbReference type="Gramene" id="Pp3c19_12290V3.1">
    <property type="protein sequence ID" value="PAC:32939485.CDS.1"/>
    <property type="gene ID" value="Pp3c19_12290"/>
</dbReference>
<reference evidence="3" key="3">
    <citation type="submission" date="2020-12" db="UniProtKB">
        <authorList>
            <consortium name="EnsemblPlants"/>
        </authorList>
    </citation>
    <scope>IDENTIFICATION</scope>
</reference>
<name>A0A2K1IY64_PHYPA</name>
<reference evidence="2 4" key="2">
    <citation type="journal article" date="2018" name="Plant J.">
        <title>The Physcomitrella patens chromosome-scale assembly reveals moss genome structure and evolution.</title>
        <authorList>
            <person name="Lang D."/>
            <person name="Ullrich K.K."/>
            <person name="Murat F."/>
            <person name="Fuchs J."/>
            <person name="Jenkins J."/>
            <person name="Haas F.B."/>
            <person name="Piednoel M."/>
            <person name="Gundlach H."/>
            <person name="Van Bel M."/>
            <person name="Meyberg R."/>
            <person name="Vives C."/>
            <person name="Morata J."/>
            <person name="Symeonidi A."/>
            <person name="Hiss M."/>
            <person name="Muchero W."/>
            <person name="Kamisugi Y."/>
            <person name="Saleh O."/>
            <person name="Blanc G."/>
            <person name="Decker E.L."/>
            <person name="van Gessel N."/>
            <person name="Grimwood J."/>
            <person name="Hayes R.D."/>
            <person name="Graham S.W."/>
            <person name="Gunter L.E."/>
            <person name="McDaniel S.F."/>
            <person name="Hoernstein S.N.W."/>
            <person name="Larsson A."/>
            <person name="Li F.W."/>
            <person name="Perroud P.F."/>
            <person name="Phillips J."/>
            <person name="Ranjan P."/>
            <person name="Rokshar D.S."/>
            <person name="Rothfels C.J."/>
            <person name="Schneider L."/>
            <person name="Shu S."/>
            <person name="Stevenson D.W."/>
            <person name="Thummler F."/>
            <person name="Tillich M."/>
            <person name="Villarreal Aguilar J.C."/>
            <person name="Widiez T."/>
            <person name="Wong G.K."/>
            <person name="Wymore A."/>
            <person name="Zhang Y."/>
            <person name="Zimmer A.D."/>
            <person name="Quatrano R.S."/>
            <person name="Mayer K.F.X."/>
            <person name="Goodstein D."/>
            <person name="Casacuberta J.M."/>
            <person name="Vandepoele K."/>
            <person name="Reski R."/>
            <person name="Cuming A.C."/>
            <person name="Tuskan G.A."/>
            <person name="Maumus F."/>
            <person name="Salse J."/>
            <person name="Schmutz J."/>
            <person name="Rensing S.A."/>
        </authorList>
    </citation>
    <scope>NUCLEOTIDE SEQUENCE [LARGE SCALE GENOMIC DNA]</scope>
    <source>
        <strain evidence="3 4">cv. Gransden 2004</strain>
    </source>
</reference>
<dbReference type="AlphaFoldDB" id="A0A2K1IY64"/>
<sequence length="76" mass="8565">MGVDAATPRSHVGSLEPQQVCQSYYSLDLHLSFHMKIFYYTSSLRMLGNQSNSMPTPSCIPHNNSQVHPSWPSKQL</sequence>
<keyword evidence="4" id="KW-1185">Reference proteome</keyword>
<dbReference type="InParanoid" id="A0A2K1IY64"/>
<protein>
    <submittedName>
        <fullName evidence="2 3">Uncharacterized protein</fullName>
    </submittedName>
</protein>
<feature type="region of interest" description="Disordered" evidence="1">
    <location>
        <begin position="51"/>
        <end position="76"/>
    </location>
</feature>
<evidence type="ECO:0000256" key="1">
    <source>
        <dbReference type="SAM" id="MobiDB-lite"/>
    </source>
</evidence>
<evidence type="ECO:0000313" key="2">
    <source>
        <dbReference type="EMBL" id="PNR34215.1"/>
    </source>
</evidence>
<dbReference type="Gramene" id="Pp3c19_12290V3.2">
    <property type="protein sequence ID" value="PAC:32939486.CDS.1"/>
    <property type="gene ID" value="Pp3c19_12290"/>
</dbReference>
<gene>
    <name evidence="2" type="ORF">PHYPA_024032</name>
</gene>
<dbReference type="Proteomes" id="UP000006727">
    <property type="component" value="Chromosome 19"/>
</dbReference>
<proteinExistence type="predicted"/>
<organism evidence="2">
    <name type="scientific">Physcomitrium patens</name>
    <name type="common">Spreading-leaved earth moss</name>
    <name type="synonym">Physcomitrella patens</name>
    <dbReference type="NCBI Taxonomy" id="3218"/>
    <lineage>
        <taxon>Eukaryota</taxon>
        <taxon>Viridiplantae</taxon>
        <taxon>Streptophyta</taxon>
        <taxon>Embryophyta</taxon>
        <taxon>Bryophyta</taxon>
        <taxon>Bryophytina</taxon>
        <taxon>Bryopsida</taxon>
        <taxon>Funariidae</taxon>
        <taxon>Funariales</taxon>
        <taxon>Funariaceae</taxon>
        <taxon>Physcomitrium</taxon>
    </lineage>
</organism>